<evidence type="ECO:0000256" key="5">
    <source>
        <dbReference type="ARBA" id="ARBA00023172"/>
    </source>
</evidence>
<dbReference type="InterPro" id="IPR012340">
    <property type="entry name" value="NA-bd_OB-fold"/>
</dbReference>
<dbReference type="InterPro" id="IPR022572">
    <property type="entry name" value="DNA_rep/recomb_RecO_N"/>
</dbReference>
<dbReference type="InterPro" id="IPR037278">
    <property type="entry name" value="ARFGAP/RecO"/>
</dbReference>
<dbReference type="AlphaFoldDB" id="A0A261FAR9"/>
<dbReference type="GO" id="GO:0006302">
    <property type="term" value="P:double-strand break repair"/>
    <property type="evidence" value="ECO:0007669"/>
    <property type="project" value="TreeGrafter"/>
</dbReference>
<dbReference type="Gene3D" id="2.40.50.140">
    <property type="entry name" value="Nucleic acid-binding proteins"/>
    <property type="match status" value="1"/>
</dbReference>
<dbReference type="InterPro" id="IPR003717">
    <property type="entry name" value="RecO"/>
</dbReference>
<evidence type="ECO:0000256" key="2">
    <source>
        <dbReference type="ARBA" id="ARBA00007452"/>
    </source>
</evidence>
<dbReference type="HAMAP" id="MF_00201">
    <property type="entry name" value="RecO"/>
    <property type="match status" value="1"/>
</dbReference>
<dbReference type="RefSeq" id="WP_094689802.1">
    <property type="nucleotide sequence ID" value="NZ_JACBYZ010000001.1"/>
</dbReference>
<dbReference type="OrthoDB" id="9812244at2"/>
<dbReference type="Pfam" id="PF11967">
    <property type="entry name" value="RecO_N"/>
    <property type="match status" value="1"/>
</dbReference>
<gene>
    <name evidence="8" type="primary">recO</name>
    <name evidence="10" type="ORF">AEAE_0745</name>
</gene>
<comment type="caution">
    <text evidence="10">The sequence shown here is derived from an EMBL/GenBank/DDBJ whole genome shotgun (WGS) entry which is preliminary data.</text>
</comment>
<sequence>MPAYNDEALVLRTAKLGEADRIITLLTKNHGKVRAVAKGIRREKSRFGARLEPFMRDNLQLYQGKSSLQVVSQAVCTAPYATAIVSDYEAYQAANLMVETADKLIADDGDALPGQYNLLLSAIHALATYQHPAWQISYSYVLRALAEAGWRASVSTCVVCSRNSNQCDLAFFSIPDGGCVCADDQSPASVPISAEQLSQLRALSLGDWEQLKPQPMKPVLQIVENWAQYYLEQSLHSANLLHSSYEH</sequence>
<dbReference type="Proteomes" id="UP000228976">
    <property type="component" value="Unassembled WGS sequence"/>
</dbReference>
<evidence type="ECO:0000313" key="10">
    <source>
        <dbReference type="EMBL" id="OZG56257.1"/>
    </source>
</evidence>
<evidence type="ECO:0000256" key="8">
    <source>
        <dbReference type="HAMAP-Rule" id="MF_00201"/>
    </source>
</evidence>
<keyword evidence="6 8" id="KW-0234">DNA repair</keyword>
<dbReference type="GO" id="GO:0006310">
    <property type="term" value="P:DNA recombination"/>
    <property type="evidence" value="ECO:0007669"/>
    <property type="project" value="UniProtKB-UniRule"/>
</dbReference>
<dbReference type="EMBL" id="MWWU01000002">
    <property type="protein sequence ID" value="OZG56257.1"/>
    <property type="molecule type" value="Genomic_DNA"/>
</dbReference>
<evidence type="ECO:0000256" key="6">
    <source>
        <dbReference type="ARBA" id="ARBA00023204"/>
    </source>
</evidence>
<dbReference type="PANTHER" id="PTHR33991:SF1">
    <property type="entry name" value="DNA REPAIR PROTEIN RECO"/>
    <property type="match status" value="1"/>
</dbReference>
<evidence type="ECO:0000313" key="11">
    <source>
        <dbReference type="Proteomes" id="UP000228976"/>
    </source>
</evidence>
<dbReference type="Gene3D" id="1.20.1440.120">
    <property type="entry name" value="Recombination protein O, C-terminal domain"/>
    <property type="match status" value="1"/>
</dbReference>
<dbReference type="Pfam" id="PF02565">
    <property type="entry name" value="RecO_C"/>
    <property type="match status" value="1"/>
</dbReference>
<dbReference type="InterPro" id="IPR042242">
    <property type="entry name" value="RecO_C"/>
</dbReference>
<dbReference type="SUPFAM" id="SSF57863">
    <property type="entry name" value="ArfGap/RecO-like zinc finger"/>
    <property type="match status" value="1"/>
</dbReference>
<evidence type="ECO:0000256" key="7">
    <source>
        <dbReference type="ARBA" id="ARBA00033409"/>
    </source>
</evidence>
<reference evidence="10 11" key="1">
    <citation type="journal article" date="2017" name="BMC Genomics">
        <title>Comparative genomic and phylogenomic analyses of the Bifidobacteriaceae family.</title>
        <authorList>
            <person name="Lugli G.A."/>
            <person name="Milani C."/>
            <person name="Turroni F."/>
            <person name="Duranti S."/>
            <person name="Mancabelli L."/>
            <person name="Mangifesta M."/>
            <person name="Ferrario C."/>
            <person name="Modesto M."/>
            <person name="Mattarelli P."/>
            <person name="Jiri K."/>
            <person name="van Sinderen D."/>
            <person name="Ventura M."/>
        </authorList>
    </citation>
    <scope>NUCLEOTIDE SEQUENCE [LARGE SCALE GENOMIC DNA]</scope>
    <source>
        <strain evidence="10 11">LMG 21773</strain>
    </source>
</reference>
<dbReference type="GO" id="GO:0043590">
    <property type="term" value="C:bacterial nucleoid"/>
    <property type="evidence" value="ECO:0007669"/>
    <property type="project" value="TreeGrafter"/>
</dbReference>
<comment type="similarity">
    <text evidence="2 8">Belongs to the RecO family.</text>
</comment>
<dbReference type="PANTHER" id="PTHR33991">
    <property type="entry name" value="DNA REPAIR PROTEIN RECO"/>
    <property type="match status" value="1"/>
</dbReference>
<accession>A0A261FAR9</accession>
<comment type="function">
    <text evidence="1 8">Involved in DNA repair and RecF pathway recombination.</text>
</comment>
<feature type="domain" description="DNA replication/recombination mediator RecO N-terminal" evidence="9">
    <location>
        <begin position="1"/>
        <end position="79"/>
    </location>
</feature>
<evidence type="ECO:0000259" key="9">
    <source>
        <dbReference type="Pfam" id="PF11967"/>
    </source>
</evidence>
<organism evidence="10 11">
    <name type="scientific">Aeriscardovia aeriphila</name>
    <dbReference type="NCBI Taxonomy" id="218139"/>
    <lineage>
        <taxon>Bacteria</taxon>
        <taxon>Bacillati</taxon>
        <taxon>Actinomycetota</taxon>
        <taxon>Actinomycetes</taxon>
        <taxon>Bifidobacteriales</taxon>
        <taxon>Bifidobacteriaceae</taxon>
        <taxon>Aeriscardovia</taxon>
    </lineage>
</organism>
<evidence type="ECO:0000256" key="3">
    <source>
        <dbReference type="ARBA" id="ARBA00021310"/>
    </source>
</evidence>
<evidence type="ECO:0000256" key="1">
    <source>
        <dbReference type="ARBA" id="ARBA00003065"/>
    </source>
</evidence>
<keyword evidence="11" id="KW-1185">Reference proteome</keyword>
<keyword evidence="5 8" id="KW-0233">DNA recombination</keyword>
<dbReference type="NCBIfam" id="TIGR00613">
    <property type="entry name" value="reco"/>
    <property type="match status" value="1"/>
</dbReference>
<dbReference type="SUPFAM" id="SSF50249">
    <property type="entry name" value="Nucleic acid-binding proteins"/>
    <property type="match status" value="1"/>
</dbReference>
<evidence type="ECO:0000256" key="4">
    <source>
        <dbReference type="ARBA" id="ARBA00022763"/>
    </source>
</evidence>
<protein>
    <recommendedName>
        <fullName evidence="3 8">DNA repair protein RecO</fullName>
    </recommendedName>
    <alternativeName>
        <fullName evidence="7 8">Recombination protein O</fullName>
    </alternativeName>
</protein>
<proteinExistence type="inferred from homology"/>
<keyword evidence="4 8" id="KW-0227">DNA damage</keyword>
<name>A0A261FAR9_9BIFI</name>